<dbReference type="InterPro" id="IPR051924">
    <property type="entry name" value="GST_Kappa/NadH"/>
</dbReference>
<dbReference type="RefSeq" id="WP_131310536.1">
    <property type="nucleotide sequence ID" value="NZ_SJFN01000024.1"/>
</dbReference>
<gene>
    <name evidence="4" type="ORF">EYW49_15705</name>
</gene>
<evidence type="ECO:0000313" key="4">
    <source>
        <dbReference type="EMBL" id="TBW35835.1"/>
    </source>
</evidence>
<dbReference type="Proteomes" id="UP000292781">
    <property type="component" value="Unassembled WGS sequence"/>
</dbReference>
<evidence type="ECO:0000259" key="3">
    <source>
        <dbReference type="Pfam" id="PF01323"/>
    </source>
</evidence>
<dbReference type="PANTHER" id="PTHR42943">
    <property type="entry name" value="GLUTATHIONE S-TRANSFERASE KAPPA"/>
    <property type="match status" value="1"/>
</dbReference>
<name>A0A4Q9VMB5_9HYPH</name>
<comment type="catalytic activity">
    <reaction evidence="1">
        <text>2-hydroxychromene-2-carboxylate = (3E)-4-(2-hydroxyphenyl)-2-oxobut-3-enoate</text>
        <dbReference type="Rhea" id="RHEA:27401"/>
        <dbReference type="ChEBI" id="CHEBI:59350"/>
        <dbReference type="ChEBI" id="CHEBI:59353"/>
        <dbReference type="EC" id="5.99.1.4"/>
    </reaction>
</comment>
<comment type="similarity">
    <text evidence="1">Belongs to the GST superfamily. NadH family.</text>
</comment>
<evidence type="ECO:0000313" key="5">
    <source>
        <dbReference type="Proteomes" id="UP000292781"/>
    </source>
</evidence>
<dbReference type="CDD" id="cd03022">
    <property type="entry name" value="DsbA_HCCA_Iso"/>
    <property type="match status" value="1"/>
</dbReference>
<organism evidence="4 5">
    <name type="scientific">Siculibacillus lacustris</name>
    <dbReference type="NCBI Taxonomy" id="1549641"/>
    <lineage>
        <taxon>Bacteria</taxon>
        <taxon>Pseudomonadati</taxon>
        <taxon>Pseudomonadota</taxon>
        <taxon>Alphaproteobacteria</taxon>
        <taxon>Hyphomicrobiales</taxon>
        <taxon>Ancalomicrobiaceae</taxon>
        <taxon>Siculibacillus</taxon>
    </lineage>
</organism>
<dbReference type="GO" id="GO:0018845">
    <property type="term" value="F:2-hydroxychromene-2-carboxylate isomerase activity"/>
    <property type="evidence" value="ECO:0007669"/>
    <property type="project" value="UniProtKB-UniRule"/>
</dbReference>
<dbReference type="GO" id="GO:0004602">
    <property type="term" value="F:glutathione peroxidase activity"/>
    <property type="evidence" value="ECO:0007669"/>
    <property type="project" value="TreeGrafter"/>
</dbReference>
<reference evidence="4 5" key="1">
    <citation type="submission" date="2019-02" db="EMBL/GenBank/DDBJ databases">
        <title>Siculibacillus lacustris gen. nov., sp. nov., a new rosette-forming bacterium isolated from a freshwater crater lake (Lake St. Ana, Romania).</title>
        <authorList>
            <person name="Felfoldi T."/>
            <person name="Marton Z."/>
            <person name="Szabo A."/>
            <person name="Mentes A."/>
            <person name="Boka K."/>
            <person name="Marialigeti K."/>
            <person name="Mathe I."/>
            <person name="Koncz M."/>
            <person name="Schumann P."/>
            <person name="Toth E."/>
        </authorList>
    </citation>
    <scope>NUCLEOTIDE SEQUENCE [LARGE SCALE GENOMIC DNA]</scope>
    <source>
        <strain evidence="4 5">SA-279</strain>
    </source>
</reference>
<dbReference type="GO" id="GO:1901170">
    <property type="term" value="P:naphthalene catabolic process"/>
    <property type="evidence" value="ECO:0007669"/>
    <property type="project" value="InterPro"/>
</dbReference>
<sequence length="212" mass="22489">MPTVEFWFDFASTYSRLAAARIETAAAAAGVAVIWRPFLLGPIFAAQGWTTSPFVTQPAKGGAMWRDVERQCAALGLPFVRIEGFPRNGLLAARLALVADESGAVAPFARAVFEAEFGAGRDIADRTVLADLLADVGLDPEACFARAASPEIKARLRAAGDEAGTCGLFGAPSFVTADGEMFWGADRLDQALDWAVHGRLCRRTVAPTGETP</sequence>
<feature type="domain" description="DSBA-like thioredoxin" evidence="3">
    <location>
        <begin position="3"/>
        <end position="191"/>
    </location>
</feature>
<dbReference type="Pfam" id="PF01323">
    <property type="entry name" value="DSBA"/>
    <property type="match status" value="1"/>
</dbReference>
<dbReference type="OrthoDB" id="5244108at2"/>
<dbReference type="EMBL" id="SJFN01000024">
    <property type="protein sequence ID" value="TBW35835.1"/>
    <property type="molecule type" value="Genomic_DNA"/>
</dbReference>
<dbReference type="EC" id="5.99.1.4" evidence="1"/>
<dbReference type="InterPro" id="IPR036249">
    <property type="entry name" value="Thioredoxin-like_sf"/>
</dbReference>
<dbReference type="PIRSF" id="PIRSF006386">
    <property type="entry name" value="HCCAis_GSTk"/>
    <property type="match status" value="1"/>
</dbReference>
<keyword evidence="5" id="KW-1185">Reference proteome</keyword>
<dbReference type="InterPro" id="IPR001853">
    <property type="entry name" value="DSBA-like_thioredoxin_dom"/>
</dbReference>
<dbReference type="Gene3D" id="3.40.30.10">
    <property type="entry name" value="Glutaredoxin"/>
    <property type="match status" value="1"/>
</dbReference>
<comment type="caution">
    <text evidence="4">The sequence shown here is derived from an EMBL/GenBank/DDBJ whole genome shotgun (WGS) entry which is preliminary data.</text>
</comment>
<accession>A0A4Q9VMB5</accession>
<dbReference type="InterPro" id="IPR014440">
    <property type="entry name" value="HCCAis_GSTk"/>
</dbReference>
<dbReference type="GO" id="GO:0006749">
    <property type="term" value="P:glutathione metabolic process"/>
    <property type="evidence" value="ECO:0007669"/>
    <property type="project" value="TreeGrafter"/>
</dbReference>
<evidence type="ECO:0000256" key="2">
    <source>
        <dbReference type="PIRSR" id="PIRSR006386-1"/>
    </source>
</evidence>
<proteinExistence type="inferred from homology"/>
<dbReference type="AlphaFoldDB" id="A0A4Q9VMB5"/>
<dbReference type="GO" id="GO:0004364">
    <property type="term" value="F:glutathione transferase activity"/>
    <property type="evidence" value="ECO:0007669"/>
    <property type="project" value="TreeGrafter"/>
</dbReference>
<feature type="active site" description="Nucleophile" evidence="2">
    <location>
        <position position="12"/>
    </location>
</feature>
<dbReference type="SUPFAM" id="SSF52833">
    <property type="entry name" value="Thioredoxin-like"/>
    <property type="match status" value="1"/>
</dbReference>
<dbReference type="InterPro" id="IPR044087">
    <property type="entry name" value="NahD-like"/>
</dbReference>
<keyword evidence="1 4" id="KW-0413">Isomerase</keyword>
<protein>
    <recommendedName>
        <fullName evidence="1">2-hydroxychromene-2-carboxylate isomerase</fullName>
        <ecNumber evidence="1">5.99.1.4</ecNumber>
    </recommendedName>
</protein>
<evidence type="ECO:0000256" key="1">
    <source>
        <dbReference type="PIRNR" id="PIRNR006386"/>
    </source>
</evidence>
<dbReference type="PANTHER" id="PTHR42943:SF2">
    <property type="entry name" value="GLUTATHIONE S-TRANSFERASE KAPPA 1"/>
    <property type="match status" value="1"/>
</dbReference>